<dbReference type="VEuPathDB" id="FungiDB:AN0336"/>
<dbReference type="KEGG" id="ani:ANIA_00336"/>
<proteinExistence type="predicted"/>
<dbReference type="OrthoDB" id="5420368at2759"/>
<dbReference type="EMBL" id="BN001308">
    <property type="protein sequence ID" value="CBF89696.1"/>
    <property type="molecule type" value="Genomic_DNA"/>
</dbReference>
<protein>
    <submittedName>
        <fullName evidence="2">Uncharacterized protein</fullName>
    </submittedName>
</protein>
<dbReference type="OMA" id="PSAMHYG"/>
<dbReference type="GeneID" id="2876109"/>
<dbReference type="Proteomes" id="UP000000560">
    <property type="component" value="Chromosome VIII"/>
</dbReference>
<reference evidence="3" key="2">
    <citation type="journal article" date="2009" name="Fungal Genet. Biol.">
        <title>The 2008 update of the Aspergillus nidulans genome annotation: a community effort.</title>
        <authorList>
            <person name="Wortman J.R."/>
            <person name="Gilsenan J.M."/>
            <person name="Joardar V."/>
            <person name="Deegan J."/>
            <person name="Clutterbuck J."/>
            <person name="Andersen M.R."/>
            <person name="Archer D."/>
            <person name="Bencina M."/>
            <person name="Braus G."/>
            <person name="Coutinho P."/>
            <person name="von Dohren H."/>
            <person name="Doonan J."/>
            <person name="Driessen A.J."/>
            <person name="Durek P."/>
            <person name="Espeso E."/>
            <person name="Fekete E."/>
            <person name="Flipphi M."/>
            <person name="Estrada C.G."/>
            <person name="Geysens S."/>
            <person name="Goldman G."/>
            <person name="de Groot P.W."/>
            <person name="Hansen K."/>
            <person name="Harris S.D."/>
            <person name="Heinekamp T."/>
            <person name="Helmstaedt K."/>
            <person name="Henrissat B."/>
            <person name="Hofmann G."/>
            <person name="Homan T."/>
            <person name="Horio T."/>
            <person name="Horiuchi H."/>
            <person name="James S."/>
            <person name="Jones M."/>
            <person name="Karaffa L."/>
            <person name="Karanyi Z."/>
            <person name="Kato M."/>
            <person name="Keller N."/>
            <person name="Kelly D.E."/>
            <person name="Kiel J.A."/>
            <person name="Kim J.M."/>
            <person name="van der Klei I.J."/>
            <person name="Klis F.M."/>
            <person name="Kovalchuk A."/>
            <person name="Krasevec N."/>
            <person name="Kubicek C.P."/>
            <person name="Liu B."/>
            <person name="Maccabe A."/>
            <person name="Meyer V."/>
            <person name="Mirabito P."/>
            <person name="Miskei M."/>
            <person name="Mos M."/>
            <person name="Mullins J."/>
            <person name="Nelson D.R."/>
            <person name="Nielsen J."/>
            <person name="Oakley B.R."/>
            <person name="Osmani S.A."/>
            <person name="Pakula T."/>
            <person name="Paszewski A."/>
            <person name="Paulsen I."/>
            <person name="Pilsyk S."/>
            <person name="Pocsi I."/>
            <person name="Punt P.J."/>
            <person name="Ram A.F."/>
            <person name="Ren Q."/>
            <person name="Robellet X."/>
            <person name="Robson G."/>
            <person name="Seiboth B."/>
            <person name="van Solingen P."/>
            <person name="Specht T."/>
            <person name="Sun J."/>
            <person name="Taheri-Talesh N."/>
            <person name="Takeshita N."/>
            <person name="Ussery D."/>
            <person name="vanKuyk P.A."/>
            <person name="Visser H."/>
            <person name="van de Vondervoort P.J."/>
            <person name="de Vries R.P."/>
            <person name="Walton J."/>
            <person name="Xiang X."/>
            <person name="Xiong Y."/>
            <person name="Zeng A.P."/>
            <person name="Brandt B.W."/>
            <person name="Cornell M.J."/>
            <person name="van den Hondel C.A."/>
            <person name="Visser J."/>
            <person name="Oliver S.G."/>
            <person name="Turner G."/>
        </authorList>
    </citation>
    <scope>GENOME REANNOTATION</scope>
    <source>
        <strain evidence="3">FGSC A4 / ATCC 38163 / CBS 112.46 / NRRL 194 / M139</strain>
    </source>
</reference>
<sequence length="280" mass="30116">MPMKWTPEKDQLLLLKILETHDFRLDPKKVAEVWPAIDNQDKPTPRAITERLVRIRAMVKPGKSNGSSMICPRSGSSSLSPVSKRGRKPRTPNSTPRSGRRKKAAGIIGNGKNAPTQSSQPKRDMGLDDDDTIVPTDAEHELDTDFVTGKVDSISIQTPTRKNGEGLLNFPTFKIASPPPALSPAAATAGFISPSDVQVGVSLGLGIGKEAQRSLDAVGDGSPVKRTSRARRATTTFGLVSYTDHLAEGEDGFEGYMDEVDSSASDYVPDSAVLDEEDFA</sequence>
<dbReference type="AlphaFoldDB" id="Q5BGJ4"/>
<dbReference type="InParanoid" id="Q5BGJ4"/>
<gene>
    <name evidence="2" type="ORF">ANIA_00336</name>
</gene>
<evidence type="ECO:0000313" key="2">
    <source>
        <dbReference type="EMBL" id="CBF89696.1"/>
    </source>
</evidence>
<dbReference type="HOGENOM" id="CLU_088982_0_0_1"/>
<evidence type="ECO:0000313" key="3">
    <source>
        <dbReference type="Proteomes" id="UP000000560"/>
    </source>
</evidence>
<name>Q5BGJ4_EMENI</name>
<feature type="compositionally biased region" description="Low complexity" evidence="1">
    <location>
        <begin position="74"/>
        <end position="83"/>
    </location>
</feature>
<accession>Q5BGJ4</accession>
<keyword evidence="3" id="KW-1185">Reference proteome</keyword>
<dbReference type="RefSeq" id="XP_657940.1">
    <property type="nucleotide sequence ID" value="XM_652848.1"/>
</dbReference>
<reference evidence="3" key="1">
    <citation type="journal article" date="2005" name="Nature">
        <title>Sequencing of Aspergillus nidulans and comparative analysis with A. fumigatus and A. oryzae.</title>
        <authorList>
            <person name="Galagan J.E."/>
            <person name="Calvo S.E."/>
            <person name="Cuomo C."/>
            <person name="Ma L.J."/>
            <person name="Wortman J.R."/>
            <person name="Batzoglou S."/>
            <person name="Lee S.I."/>
            <person name="Basturkmen M."/>
            <person name="Spevak C.C."/>
            <person name="Clutterbuck J."/>
            <person name="Kapitonov V."/>
            <person name="Jurka J."/>
            <person name="Scazzocchio C."/>
            <person name="Farman M."/>
            <person name="Butler J."/>
            <person name="Purcell S."/>
            <person name="Harris S."/>
            <person name="Braus G.H."/>
            <person name="Draht O."/>
            <person name="Busch S."/>
            <person name="D'Enfert C."/>
            <person name="Bouchier C."/>
            <person name="Goldman G.H."/>
            <person name="Bell-Pedersen D."/>
            <person name="Griffiths-Jones S."/>
            <person name="Doonan J.H."/>
            <person name="Yu J."/>
            <person name="Vienken K."/>
            <person name="Pain A."/>
            <person name="Freitag M."/>
            <person name="Selker E.U."/>
            <person name="Archer D.B."/>
            <person name="Penalva M.A."/>
            <person name="Oakley B.R."/>
            <person name="Momany M."/>
            <person name="Tanaka T."/>
            <person name="Kumagai T."/>
            <person name="Asai K."/>
            <person name="Machida M."/>
            <person name="Nierman W.C."/>
            <person name="Denning D.W."/>
            <person name="Caddick M."/>
            <person name="Hynes M."/>
            <person name="Paoletti M."/>
            <person name="Fischer R."/>
            <person name="Miller B."/>
            <person name="Dyer P."/>
            <person name="Sachs M.S."/>
            <person name="Osmani S.A."/>
            <person name="Birren B.W."/>
        </authorList>
    </citation>
    <scope>NUCLEOTIDE SEQUENCE [LARGE SCALE GENOMIC DNA]</scope>
    <source>
        <strain evidence="3">FGSC A4 / ATCC 38163 / CBS 112.46 / NRRL 194 / M139</strain>
    </source>
</reference>
<evidence type="ECO:0000256" key="1">
    <source>
        <dbReference type="SAM" id="MobiDB-lite"/>
    </source>
</evidence>
<accession>C8VU03</accession>
<feature type="region of interest" description="Disordered" evidence="1">
    <location>
        <begin position="59"/>
        <end position="128"/>
    </location>
</feature>
<dbReference type="eggNOG" id="ENOG502S9QM">
    <property type="taxonomic scope" value="Eukaryota"/>
</dbReference>
<organism evidence="2 3">
    <name type="scientific">Emericella nidulans (strain FGSC A4 / ATCC 38163 / CBS 112.46 / NRRL 194 / M139)</name>
    <name type="common">Aspergillus nidulans</name>
    <dbReference type="NCBI Taxonomy" id="227321"/>
    <lineage>
        <taxon>Eukaryota</taxon>
        <taxon>Fungi</taxon>
        <taxon>Dikarya</taxon>
        <taxon>Ascomycota</taxon>
        <taxon>Pezizomycotina</taxon>
        <taxon>Eurotiomycetes</taxon>
        <taxon>Eurotiomycetidae</taxon>
        <taxon>Eurotiales</taxon>
        <taxon>Aspergillaceae</taxon>
        <taxon>Aspergillus</taxon>
        <taxon>Aspergillus subgen. Nidulantes</taxon>
    </lineage>
</organism>